<dbReference type="SUPFAM" id="SSF63829">
    <property type="entry name" value="Calcium-dependent phosphotriesterase"/>
    <property type="match status" value="1"/>
</dbReference>
<reference evidence="2 3" key="1">
    <citation type="submission" date="2022-05" db="EMBL/GenBank/DDBJ databases">
        <title>Flavobacterium sp., isolated from activated sludge.</title>
        <authorList>
            <person name="Ran Q."/>
        </authorList>
    </citation>
    <scope>NUCLEOTIDE SEQUENCE [LARGE SCALE GENOMIC DNA]</scope>
    <source>
        <strain evidence="2 3">HXWNR70</strain>
    </source>
</reference>
<feature type="domain" description="SMP-30/Gluconolactonase/LRE-like region" evidence="1">
    <location>
        <begin position="25"/>
        <end position="212"/>
    </location>
</feature>
<dbReference type="InterPro" id="IPR013658">
    <property type="entry name" value="SGL"/>
</dbReference>
<accession>A0ABT0TK48</accession>
<evidence type="ECO:0000313" key="2">
    <source>
        <dbReference type="EMBL" id="MCL9807874.1"/>
    </source>
</evidence>
<name>A0ABT0TK48_9FLAO</name>
<dbReference type="PANTHER" id="PTHR47572">
    <property type="entry name" value="LIPOPROTEIN-RELATED"/>
    <property type="match status" value="1"/>
</dbReference>
<dbReference type="RefSeq" id="WP_250590473.1">
    <property type="nucleotide sequence ID" value="NZ_JAMLJM010000001.1"/>
</dbReference>
<dbReference type="EMBL" id="JAMLJM010000001">
    <property type="protein sequence ID" value="MCL9807874.1"/>
    <property type="molecule type" value="Genomic_DNA"/>
</dbReference>
<dbReference type="InterPro" id="IPR011042">
    <property type="entry name" value="6-blade_b-propeller_TolB-like"/>
</dbReference>
<dbReference type="InterPro" id="IPR051262">
    <property type="entry name" value="SMP-30/CGR1_Lactonase"/>
</dbReference>
<evidence type="ECO:0000259" key="1">
    <source>
        <dbReference type="Pfam" id="PF08450"/>
    </source>
</evidence>
<gene>
    <name evidence="2" type="ORF">NAT50_00690</name>
</gene>
<comment type="caution">
    <text evidence="2">The sequence shown here is derived from an EMBL/GenBank/DDBJ whole genome shotgun (WGS) entry which is preliminary data.</text>
</comment>
<sequence>MKNYYFILHAFLFATARLYSQELELPESATYDVGTKSFYISNVKSKNIIKQNEKGTKSVFAQVDAQCLGLTIHNNTLFVVADDQILGYDIKTKKNTFTFAINEAKQLNDITTDGNGTLFVSDKGDHNIYKINIKDKKYNKLLKPNSIKCPNGLYYDKASKVLLVCNTVDNSSIYTVDTKSGEIISQFATNYSNFDGLAVDKLGNMYVTSWSKDWKTSKLLQFGKTAKQPKTLLSNTKGMSDLDYNPLLNQLIMVFSFEGKIKAAFTNQIN</sequence>
<dbReference type="Gene3D" id="2.120.10.30">
    <property type="entry name" value="TolB, C-terminal domain"/>
    <property type="match status" value="1"/>
</dbReference>
<proteinExistence type="predicted"/>
<dbReference type="Proteomes" id="UP001317191">
    <property type="component" value="Unassembled WGS sequence"/>
</dbReference>
<dbReference type="Pfam" id="PF08450">
    <property type="entry name" value="SGL"/>
    <property type="match status" value="1"/>
</dbReference>
<protein>
    <submittedName>
        <fullName evidence="2">SMP-30/gluconolactonase/LRE family protein</fullName>
    </submittedName>
</protein>
<keyword evidence="3" id="KW-1185">Reference proteome</keyword>
<dbReference type="PANTHER" id="PTHR47572:SF5">
    <property type="entry name" value="BLR2277 PROTEIN"/>
    <property type="match status" value="1"/>
</dbReference>
<evidence type="ECO:0000313" key="3">
    <source>
        <dbReference type="Proteomes" id="UP001317191"/>
    </source>
</evidence>
<organism evidence="2 3">
    <name type="scientific">Flavobacterium luminosum</name>
    <dbReference type="NCBI Taxonomy" id="2949086"/>
    <lineage>
        <taxon>Bacteria</taxon>
        <taxon>Pseudomonadati</taxon>
        <taxon>Bacteroidota</taxon>
        <taxon>Flavobacteriia</taxon>
        <taxon>Flavobacteriales</taxon>
        <taxon>Flavobacteriaceae</taxon>
        <taxon>Flavobacterium</taxon>
    </lineage>
</organism>